<organism evidence="3 4">
    <name type="scientific">Orlajensenia flava</name>
    <dbReference type="NCBI Taxonomy" id="2565934"/>
    <lineage>
        <taxon>Bacteria</taxon>
        <taxon>Bacillati</taxon>
        <taxon>Actinomycetota</taxon>
        <taxon>Actinomycetes</taxon>
        <taxon>Micrococcales</taxon>
        <taxon>Microbacteriaceae</taxon>
        <taxon>Orlajensenia</taxon>
    </lineage>
</organism>
<dbReference type="GO" id="GO:0005737">
    <property type="term" value="C:cytoplasm"/>
    <property type="evidence" value="ECO:0007669"/>
    <property type="project" value="TreeGrafter"/>
</dbReference>
<evidence type="ECO:0000313" key="4">
    <source>
        <dbReference type="Proteomes" id="UP000307380"/>
    </source>
</evidence>
<dbReference type="InterPro" id="IPR050275">
    <property type="entry name" value="PGM_Phosphatase"/>
</dbReference>
<accession>A0A4S4FM67</accession>
<reference evidence="3 4" key="1">
    <citation type="submission" date="2019-04" db="EMBL/GenBank/DDBJ databases">
        <authorList>
            <person name="Jiang L."/>
        </authorList>
    </citation>
    <scope>NUCLEOTIDE SEQUENCE [LARGE SCALE GENOMIC DNA]</scope>
    <source>
        <strain evidence="3 4">YIM 131861</strain>
    </source>
</reference>
<sequence length="193" mass="21278">MVIAFVRHGQTDWNLQRRMQGTSDIPLNELGREQARDAGDVLSVDHWDAVVSSPLVRARETAAIIAERVGAPLGASYDELVEQHFGEAEGMEVATVLERWPDWQAPGREPDESVGPRGLRALQQIADEHGDRDVIVVAHGTLIRAVFAEISGHERTHYPYLENGSSSRLHLQDDGWALLTFGGEPIALEVETA</sequence>
<dbReference type="PANTHER" id="PTHR48100:SF59">
    <property type="entry name" value="ADENOSYLCOBALAMIN_ALPHA-RIBAZOLE PHOSPHATASE"/>
    <property type="match status" value="1"/>
</dbReference>
<name>A0A4S4FM67_9MICO</name>
<feature type="active site" description="Proton donor/acceptor" evidence="1">
    <location>
        <position position="82"/>
    </location>
</feature>
<keyword evidence="4" id="KW-1185">Reference proteome</keyword>
<feature type="binding site" evidence="2">
    <location>
        <position position="57"/>
    </location>
    <ligand>
        <name>substrate</name>
    </ligand>
</feature>
<feature type="binding site" evidence="2">
    <location>
        <begin position="7"/>
        <end position="14"/>
    </location>
    <ligand>
        <name>substrate</name>
    </ligand>
</feature>
<dbReference type="Pfam" id="PF00300">
    <property type="entry name" value="His_Phos_1"/>
    <property type="match status" value="1"/>
</dbReference>
<protein>
    <submittedName>
        <fullName evidence="3">Histidine phosphatase family protein</fullName>
    </submittedName>
</protein>
<comment type="caution">
    <text evidence="3">The sequence shown here is derived from an EMBL/GenBank/DDBJ whole genome shotgun (WGS) entry which is preliminary data.</text>
</comment>
<dbReference type="EMBL" id="SSSN01000011">
    <property type="protein sequence ID" value="THG31308.1"/>
    <property type="molecule type" value="Genomic_DNA"/>
</dbReference>
<dbReference type="InterPro" id="IPR029033">
    <property type="entry name" value="His_PPase_superfam"/>
</dbReference>
<dbReference type="RefSeq" id="WP_136425075.1">
    <property type="nucleotide sequence ID" value="NZ_SSSN01000011.1"/>
</dbReference>
<evidence type="ECO:0000256" key="2">
    <source>
        <dbReference type="PIRSR" id="PIRSR613078-2"/>
    </source>
</evidence>
<dbReference type="PANTHER" id="PTHR48100">
    <property type="entry name" value="BROAD-SPECIFICITY PHOSPHATASE YOR283W-RELATED"/>
    <property type="match status" value="1"/>
</dbReference>
<dbReference type="Gene3D" id="3.40.50.1240">
    <property type="entry name" value="Phosphoglycerate mutase-like"/>
    <property type="match status" value="1"/>
</dbReference>
<dbReference type="SMART" id="SM00855">
    <property type="entry name" value="PGAM"/>
    <property type="match status" value="1"/>
</dbReference>
<feature type="active site" description="Tele-phosphohistidine intermediate" evidence="1">
    <location>
        <position position="8"/>
    </location>
</feature>
<proteinExistence type="predicted"/>
<dbReference type="PIRSF" id="PIRSF000709">
    <property type="entry name" value="6PFK_2-Ptase"/>
    <property type="match status" value="1"/>
</dbReference>
<evidence type="ECO:0000313" key="3">
    <source>
        <dbReference type="EMBL" id="THG31308.1"/>
    </source>
</evidence>
<dbReference type="InterPro" id="IPR013078">
    <property type="entry name" value="His_Pase_superF_clade-1"/>
</dbReference>
<dbReference type="Proteomes" id="UP000307380">
    <property type="component" value="Unassembled WGS sequence"/>
</dbReference>
<dbReference type="OrthoDB" id="4697614at2"/>
<evidence type="ECO:0000256" key="1">
    <source>
        <dbReference type="PIRSR" id="PIRSR613078-1"/>
    </source>
</evidence>
<gene>
    <name evidence="3" type="ORF">E6C70_13495</name>
</gene>
<dbReference type="SUPFAM" id="SSF53254">
    <property type="entry name" value="Phosphoglycerate mutase-like"/>
    <property type="match status" value="1"/>
</dbReference>
<dbReference type="CDD" id="cd07067">
    <property type="entry name" value="HP_PGM_like"/>
    <property type="match status" value="1"/>
</dbReference>
<dbReference type="GO" id="GO:0016791">
    <property type="term" value="F:phosphatase activity"/>
    <property type="evidence" value="ECO:0007669"/>
    <property type="project" value="TreeGrafter"/>
</dbReference>
<dbReference type="AlphaFoldDB" id="A0A4S4FM67"/>